<gene>
    <name evidence="1" type="ORF">HMPREF1219_01979</name>
</gene>
<evidence type="ECO:0000313" key="2">
    <source>
        <dbReference type="Proteomes" id="UP000014408"/>
    </source>
</evidence>
<accession>S2ZCA4</accession>
<evidence type="ECO:0000313" key="1">
    <source>
        <dbReference type="EMBL" id="EPD67567.1"/>
    </source>
</evidence>
<reference evidence="1 2" key="1">
    <citation type="submission" date="2013-05" db="EMBL/GenBank/DDBJ databases">
        <title>The Genome Sequence of Corynebacterium pyruviciproducens 1773O (ATCC BAA-1742).</title>
        <authorList>
            <consortium name="The Broad Institute Genomics Platform"/>
            <person name="Earl A."/>
            <person name="Ward D."/>
            <person name="Feldgarden M."/>
            <person name="Gevers D."/>
            <person name="Tong J."/>
            <person name="Walker B."/>
            <person name="Young S."/>
            <person name="Zeng Q."/>
            <person name="Gargeya S."/>
            <person name="Fitzgerald M."/>
            <person name="Haas B."/>
            <person name="Abouelleil A."/>
            <person name="Allen A.W."/>
            <person name="Alvarado L."/>
            <person name="Arachchi H.M."/>
            <person name="Berlin A.M."/>
            <person name="Chapman S.B."/>
            <person name="Gainer-Dewar J."/>
            <person name="Goldberg J."/>
            <person name="Griggs A."/>
            <person name="Gujja S."/>
            <person name="Hansen M."/>
            <person name="Howarth C."/>
            <person name="Imamovic A."/>
            <person name="Ireland A."/>
            <person name="Larimer J."/>
            <person name="McCowan C."/>
            <person name="Murphy C."/>
            <person name="Pearson M."/>
            <person name="Poon T.W."/>
            <person name="Priest M."/>
            <person name="Roberts A."/>
            <person name="Saif S."/>
            <person name="Shea T."/>
            <person name="Sisk P."/>
            <person name="Sykes S."/>
            <person name="Wortman J."/>
            <person name="Nusbaum C."/>
            <person name="Birren B."/>
        </authorList>
    </citation>
    <scope>NUCLEOTIDE SEQUENCE [LARGE SCALE GENOMIC DNA]</scope>
    <source>
        <strain evidence="1 2">ATCC BAA-1742</strain>
    </source>
</reference>
<name>S2ZCA4_9CORY</name>
<dbReference type="Proteomes" id="UP000014408">
    <property type="component" value="Unassembled WGS sequence"/>
</dbReference>
<proteinExistence type="predicted"/>
<sequence>MAGMMAEYTQTPHLCNHTRFEAQEPPDPDRPWWFGVISASSVEEYRYGKRPDLTS</sequence>
<comment type="caution">
    <text evidence="1">The sequence shown here is derived from an EMBL/GenBank/DDBJ whole genome shotgun (WGS) entry which is preliminary data.</text>
</comment>
<dbReference type="AlphaFoldDB" id="S2ZCA4"/>
<keyword evidence="2" id="KW-1185">Reference proteome</keyword>
<dbReference type="EMBL" id="ATBY01000017">
    <property type="protein sequence ID" value="EPD67567.1"/>
    <property type="molecule type" value="Genomic_DNA"/>
</dbReference>
<organism evidence="1 2">
    <name type="scientific">Corynebacterium pyruviciproducens ATCC BAA-1742</name>
    <dbReference type="NCBI Taxonomy" id="1125779"/>
    <lineage>
        <taxon>Bacteria</taxon>
        <taxon>Bacillati</taxon>
        <taxon>Actinomycetota</taxon>
        <taxon>Actinomycetes</taxon>
        <taxon>Mycobacteriales</taxon>
        <taxon>Corynebacteriaceae</taxon>
        <taxon>Corynebacterium</taxon>
    </lineage>
</organism>
<protein>
    <submittedName>
        <fullName evidence="1">Uncharacterized protein</fullName>
    </submittedName>
</protein>
<dbReference type="HOGENOM" id="CLU_3024447_0_0_11"/>